<dbReference type="AlphaFoldDB" id="A0A5M3Y2T7"/>
<dbReference type="EMBL" id="BLAF01000079">
    <property type="protein sequence ID" value="GES26091.1"/>
    <property type="molecule type" value="Genomic_DNA"/>
</dbReference>
<name>A0A5M3Y2T7_9ACTN</name>
<comment type="caution">
    <text evidence="2">The sequence shown here is derived from an EMBL/GenBank/DDBJ whole genome shotgun (WGS) entry which is preliminary data.</text>
</comment>
<dbReference type="Proteomes" id="UP000377595">
    <property type="component" value="Unassembled WGS sequence"/>
</dbReference>
<sequence>MIAILLASPQVTVGLANGVNEIDQRTTYVIKAVNHETTPLAANVRITFPPGLRKVEAAGASVGETHASWLVTMPPGESTYEVSGVMRGDPGSAVAATACVYAGDLSRALVCSTDIDEIPDPQVTPGAGVLTALVVLLVLTSAATASYLMTRSRRCVGVLVP</sequence>
<keyword evidence="1" id="KW-1133">Transmembrane helix</keyword>
<accession>A0A5M3Y2T7</accession>
<gene>
    <name evidence="2" type="ORF">Aple_089900</name>
</gene>
<evidence type="ECO:0000313" key="3">
    <source>
        <dbReference type="Proteomes" id="UP000377595"/>
    </source>
</evidence>
<evidence type="ECO:0000313" key="2">
    <source>
        <dbReference type="EMBL" id="GES26091.1"/>
    </source>
</evidence>
<organism evidence="2 3">
    <name type="scientific">Acrocarpospora pleiomorpha</name>
    <dbReference type="NCBI Taxonomy" id="90975"/>
    <lineage>
        <taxon>Bacteria</taxon>
        <taxon>Bacillati</taxon>
        <taxon>Actinomycetota</taxon>
        <taxon>Actinomycetes</taxon>
        <taxon>Streptosporangiales</taxon>
        <taxon>Streptosporangiaceae</taxon>
        <taxon>Acrocarpospora</taxon>
    </lineage>
</organism>
<reference evidence="2 3" key="1">
    <citation type="submission" date="2019-10" db="EMBL/GenBank/DDBJ databases">
        <title>Whole genome shotgun sequence of Acrocarpospora pleiomorpha NBRC 16267.</title>
        <authorList>
            <person name="Ichikawa N."/>
            <person name="Kimura A."/>
            <person name="Kitahashi Y."/>
            <person name="Komaki H."/>
            <person name="Oguchi A."/>
        </authorList>
    </citation>
    <scope>NUCLEOTIDE SEQUENCE [LARGE SCALE GENOMIC DNA]</scope>
    <source>
        <strain evidence="2 3">NBRC 16267</strain>
    </source>
</reference>
<evidence type="ECO:0000256" key="1">
    <source>
        <dbReference type="SAM" id="Phobius"/>
    </source>
</evidence>
<evidence type="ECO:0008006" key="4">
    <source>
        <dbReference type="Google" id="ProtNLM"/>
    </source>
</evidence>
<keyword evidence="1" id="KW-0812">Transmembrane</keyword>
<keyword evidence="3" id="KW-1185">Reference proteome</keyword>
<protein>
    <recommendedName>
        <fullName evidence="4">DUF11 domain-containing protein</fullName>
    </recommendedName>
</protein>
<proteinExistence type="predicted"/>
<keyword evidence="1" id="KW-0472">Membrane</keyword>
<feature type="transmembrane region" description="Helical" evidence="1">
    <location>
        <begin position="127"/>
        <end position="149"/>
    </location>
</feature>